<keyword evidence="3" id="KW-1185">Reference proteome</keyword>
<dbReference type="EMBL" id="JMIU01000001">
    <property type="protein sequence ID" value="KDN95507.1"/>
    <property type="molecule type" value="Genomic_DNA"/>
</dbReference>
<comment type="similarity">
    <text evidence="1">Belongs to the bactofilin family.</text>
</comment>
<reference evidence="2 3" key="1">
    <citation type="submission" date="2014-04" db="EMBL/GenBank/DDBJ databases">
        <title>Draft genome sequence of Hydrogenovibrio marinus MH-110, a model organism for aerobic H2 metabolism.</title>
        <authorList>
            <person name="Cha H.J."/>
            <person name="Jo B.H."/>
            <person name="Hwang B.H."/>
        </authorList>
    </citation>
    <scope>NUCLEOTIDE SEQUENCE [LARGE SCALE GENOMIC DNA]</scope>
    <source>
        <strain evidence="2 3">MH-110</strain>
    </source>
</reference>
<dbReference type="PANTHER" id="PTHR35024:SF4">
    <property type="entry name" value="POLYMER-FORMING CYTOSKELETAL PROTEIN"/>
    <property type="match status" value="1"/>
</dbReference>
<dbReference type="InterPro" id="IPR007607">
    <property type="entry name" value="BacA/B"/>
</dbReference>
<evidence type="ECO:0008006" key="4">
    <source>
        <dbReference type="Google" id="ProtNLM"/>
    </source>
</evidence>
<dbReference type="STRING" id="28885.EI16_04185"/>
<evidence type="ECO:0000313" key="2">
    <source>
        <dbReference type="EMBL" id="KDN95507.1"/>
    </source>
</evidence>
<dbReference type="PANTHER" id="PTHR35024">
    <property type="entry name" value="HYPOTHETICAL CYTOSOLIC PROTEIN"/>
    <property type="match status" value="1"/>
</dbReference>
<comment type="caution">
    <text evidence="2">The sequence shown here is derived from an EMBL/GenBank/DDBJ whole genome shotgun (WGS) entry which is preliminary data.</text>
</comment>
<name>A0A066ZPQ9_HYDMR</name>
<dbReference type="Proteomes" id="UP000027341">
    <property type="component" value="Unassembled WGS sequence"/>
</dbReference>
<accession>A0A066ZPQ9</accession>
<dbReference type="RefSeq" id="WP_029909779.1">
    <property type="nucleotide sequence ID" value="NZ_AP020335.1"/>
</dbReference>
<protein>
    <recommendedName>
        <fullName evidence="4">Cell shape determination protein CcmA</fullName>
    </recommendedName>
</protein>
<evidence type="ECO:0000313" key="3">
    <source>
        <dbReference type="Proteomes" id="UP000027341"/>
    </source>
</evidence>
<proteinExistence type="inferred from homology"/>
<dbReference type="Pfam" id="PF04519">
    <property type="entry name" value="Bactofilin"/>
    <property type="match status" value="1"/>
</dbReference>
<evidence type="ECO:0000256" key="1">
    <source>
        <dbReference type="ARBA" id="ARBA00044755"/>
    </source>
</evidence>
<organism evidence="2 3">
    <name type="scientific">Hydrogenovibrio marinus</name>
    <dbReference type="NCBI Taxonomy" id="28885"/>
    <lineage>
        <taxon>Bacteria</taxon>
        <taxon>Pseudomonadati</taxon>
        <taxon>Pseudomonadota</taxon>
        <taxon>Gammaproteobacteria</taxon>
        <taxon>Thiotrichales</taxon>
        <taxon>Piscirickettsiaceae</taxon>
        <taxon>Hydrogenovibrio</taxon>
    </lineage>
</organism>
<dbReference type="AlphaFoldDB" id="A0A066ZPQ9"/>
<gene>
    <name evidence="2" type="ORF">EI16_04185</name>
</gene>
<sequence>MGIFKSGGAKTRTGSGKTIIATGCKISGEIKDLDGPLHIDGRVDGIVETEYDVSIGDKGILKGLIKAKNVVVSGVLEGKVACESIDILSTGKLLGEVICGELMIEAGGKFIGESRELTEGGLIVSFPEAERMRLANQLASQFASSGEKLTGNAQTEVKIEEKVSKANAEKDNV</sequence>